<dbReference type="SUPFAM" id="SSF56037">
    <property type="entry name" value="PheT/TilS domain"/>
    <property type="match status" value="1"/>
</dbReference>
<organism evidence="2 3">
    <name type="scientific">Brenneria goodwinii</name>
    <dbReference type="NCBI Taxonomy" id="1109412"/>
    <lineage>
        <taxon>Bacteria</taxon>
        <taxon>Pseudomonadati</taxon>
        <taxon>Pseudomonadota</taxon>
        <taxon>Gammaproteobacteria</taxon>
        <taxon>Enterobacterales</taxon>
        <taxon>Pectobacteriaceae</taxon>
        <taxon>Brenneria</taxon>
    </lineage>
</organism>
<dbReference type="KEGG" id="bgj:AWC36_19100"/>
<evidence type="ECO:0000259" key="1">
    <source>
        <dbReference type="SMART" id="SM00873"/>
    </source>
</evidence>
<protein>
    <recommendedName>
        <fullName evidence="1">B3/B4 tRNA-binding domain-containing protein</fullName>
    </recommendedName>
</protein>
<dbReference type="GO" id="GO:0004826">
    <property type="term" value="F:phenylalanine-tRNA ligase activity"/>
    <property type="evidence" value="ECO:0007669"/>
    <property type="project" value="InterPro"/>
</dbReference>
<sequence length="243" mass="26787">MLENMPTAKKILSGGRRCGIHLPTTFGAIGVDEVVAAELYNIDNAQPLLPDIAQSCEAEARRVCNTPDKVIRDNSILQSYREMIHQRGRSNKKFPPSAEALIAIVKRKRQFHHINTLVDIYNLAALEHYLSFGVHDMDMIKGDIWFRFSPGGEAFIPIGGGNKATAKEDYVYADAEKVLAWLDSRDSDLAKVSPATKNVLIVVQGNAATSAAYRIHALNALCRRIVRNCGGEFTVYTISAKDG</sequence>
<dbReference type="InterPro" id="IPR005146">
    <property type="entry name" value="B3/B4_tRNA-bd"/>
</dbReference>
<name>A0AAE8JLU7_9GAMM</name>
<dbReference type="EMBL" id="MJLX01000070">
    <property type="protein sequence ID" value="RLM18120.1"/>
    <property type="molecule type" value="Genomic_DNA"/>
</dbReference>
<dbReference type="Pfam" id="PF03483">
    <property type="entry name" value="B3_4"/>
    <property type="match status" value="1"/>
</dbReference>
<dbReference type="RefSeq" id="WP_183096822.1">
    <property type="nucleotide sequence ID" value="NZ_CP014137.1"/>
</dbReference>
<dbReference type="PANTHER" id="PTHR39209:SF2">
    <property type="entry name" value="CYTOPLASMIC PROTEIN"/>
    <property type="match status" value="1"/>
</dbReference>
<dbReference type="Gene3D" id="3.50.40.10">
    <property type="entry name" value="Phenylalanyl-trna Synthetase, Chain B, domain 3"/>
    <property type="match status" value="1"/>
</dbReference>
<proteinExistence type="predicted"/>
<accession>A0AAE8JLU7</accession>
<dbReference type="PANTHER" id="PTHR39209">
    <property type="match status" value="1"/>
</dbReference>
<dbReference type="GeneID" id="70908930"/>
<evidence type="ECO:0000313" key="2">
    <source>
        <dbReference type="EMBL" id="RLM18120.1"/>
    </source>
</evidence>
<dbReference type="SMART" id="SM00873">
    <property type="entry name" value="B3_4"/>
    <property type="match status" value="1"/>
</dbReference>
<feature type="domain" description="B3/B4 tRNA-binding" evidence="1">
    <location>
        <begin position="78"/>
        <end position="230"/>
    </location>
</feature>
<dbReference type="InterPro" id="IPR020825">
    <property type="entry name" value="Phe-tRNA_synthase-like_B3/B4"/>
</dbReference>
<dbReference type="AlphaFoldDB" id="A0AAE8JLU7"/>
<dbReference type="Proteomes" id="UP000285972">
    <property type="component" value="Unassembled WGS sequence"/>
</dbReference>
<dbReference type="GO" id="GO:0003723">
    <property type="term" value="F:RNA binding"/>
    <property type="evidence" value="ECO:0007669"/>
    <property type="project" value="InterPro"/>
</dbReference>
<gene>
    <name evidence="2" type="ORF">BIY26_19230</name>
</gene>
<evidence type="ECO:0000313" key="3">
    <source>
        <dbReference type="Proteomes" id="UP000285972"/>
    </source>
</evidence>
<reference evidence="2 3" key="1">
    <citation type="submission" date="2016-09" db="EMBL/GenBank/DDBJ databases">
        <authorList>
            <person name="Doonan J."/>
            <person name="Pachebat J.A."/>
            <person name="Golyshin P.N."/>
            <person name="Denman S."/>
            <person name="Mcdonald J.E."/>
        </authorList>
    </citation>
    <scope>NUCLEOTIDE SEQUENCE [LARGE SCALE GENOMIC DNA]</scope>
    <source>
        <strain evidence="2 3">FRB141</strain>
    </source>
</reference>
<comment type="caution">
    <text evidence="2">The sequence shown here is derived from an EMBL/GenBank/DDBJ whole genome shotgun (WGS) entry which is preliminary data.</text>
</comment>